<reference evidence="4 5" key="1">
    <citation type="submission" date="2020-10" db="EMBL/GenBank/DDBJ databases">
        <title>Identification of Nocardia species via Next-generation sequencing and recognition of intraspecies genetic diversity.</title>
        <authorList>
            <person name="Li P."/>
            <person name="Li P."/>
            <person name="Lu B."/>
        </authorList>
    </citation>
    <scope>NUCLEOTIDE SEQUENCE [LARGE SCALE GENOMIC DNA]</scope>
    <source>
        <strain evidence="4 5">N-11</strain>
    </source>
</reference>
<sequence length="564" mass="60675">MVICGIKVSHDGGVAVIDGARLAFSIEVEKLGNGDRYSTLGDLERVAAILRSEGLEPSDVDRFVVDGWFAKDPESDGDSVRSSSIATLSGGRPSVLEVAPYQDYPGKTKPGTRYQFRRHGFGSPDGAYTSYHHVDHHILGGYCTSPFAMRGEDALVLVWDGGTVARAYHVAAASRVVHSVATVLPLVGNTFTHFSSHFEPFIPSIEGLSPDQVLRQHLAIPGKAMAYAGLGAVEESAFPALHRIVAGLPDASQHAARSVGAQVVASRDELFPGLTDADLIATFQAYLGESLAQGLAALMRQNPTLPSNLVVTGGCALNIKWNSLLRARGIADEIWIPPFPNDSGAAIGAACCEMFRYGNSPALLWDVYSGPAAGIGTVPDGWRKEPCDEHGVARLLHHTGKPVVVLSGRAEIGPRALGNRSILAPAIDAGMKDRLNDIKNRAHYRPVAPVCRTERASEVFQPGGRDPYMLYEHRIRPDWAQRIPAVIHVDGTARLQTIDESSNIPTALILAAYEKLSGIPILCNTSANFEGRGFFPDVASAARWGCAEYIWSAGYLYSKHVRRA</sequence>
<dbReference type="InterPro" id="IPR043129">
    <property type="entry name" value="ATPase_NBD"/>
</dbReference>
<dbReference type="InterPro" id="IPR031730">
    <property type="entry name" value="Carbam_trans_C"/>
</dbReference>
<dbReference type="InterPro" id="IPR051338">
    <property type="entry name" value="NodU/CmcH_Carbamoyltrnsfr"/>
</dbReference>
<dbReference type="RefSeq" id="WP_195035636.1">
    <property type="nucleotide sequence ID" value="NZ_JADLRE010000025.1"/>
</dbReference>
<gene>
    <name evidence="4" type="ORF">IU470_27110</name>
</gene>
<comment type="caution">
    <text evidence="4">The sequence shown here is derived from an EMBL/GenBank/DDBJ whole genome shotgun (WGS) entry which is preliminary data.</text>
</comment>
<evidence type="ECO:0000256" key="1">
    <source>
        <dbReference type="ARBA" id="ARBA00006129"/>
    </source>
</evidence>
<feature type="domain" description="Carbamoyltransferase" evidence="2">
    <location>
        <begin position="3"/>
        <end position="68"/>
    </location>
</feature>
<dbReference type="EMBL" id="JADLRE010000025">
    <property type="protein sequence ID" value="MBF6228757.1"/>
    <property type="molecule type" value="Genomic_DNA"/>
</dbReference>
<accession>A0ABS0CEJ0</accession>
<keyword evidence="5" id="KW-1185">Reference proteome</keyword>
<name>A0ABS0CEJ0_9NOCA</name>
<organism evidence="4 5">
    <name type="scientific">Nocardia abscessus</name>
    <dbReference type="NCBI Taxonomy" id="120957"/>
    <lineage>
        <taxon>Bacteria</taxon>
        <taxon>Bacillati</taxon>
        <taxon>Actinomycetota</taxon>
        <taxon>Actinomycetes</taxon>
        <taxon>Mycobacteriales</taxon>
        <taxon>Nocardiaceae</taxon>
        <taxon>Nocardia</taxon>
    </lineage>
</organism>
<protein>
    <recommendedName>
        <fullName evidence="6">Carbamoyltransferase</fullName>
    </recommendedName>
</protein>
<evidence type="ECO:0000313" key="5">
    <source>
        <dbReference type="Proteomes" id="UP000807309"/>
    </source>
</evidence>
<dbReference type="Pfam" id="PF02543">
    <property type="entry name" value="Carbam_trans_N"/>
    <property type="match status" value="2"/>
</dbReference>
<proteinExistence type="inferred from homology"/>
<evidence type="ECO:0000313" key="4">
    <source>
        <dbReference type="EMBL" id="MBF6228757.1"/>
    </source>
</evidence>
<feature type="domain" description="Carbamoyltransferase" evidence="2">
    <location>
        <begin position="129"/>
        <end position="351"/>
    </location>
</feature>
<dbReference type="InterPro" id="IPR038152">
    <property type="entry name" value="Carbam_trans_C_sf"/>
</dbReference>
<dbReference type="SUPFAM" id="SSF53067">
    <property type="entry name" value="Actin-like ATPase domain"/>
    <property type="match status" value="1"/>
</dbReference>
<dbReference type="Gene3D" id="3.90.870.20">
    <property type="entry name" value="Carbamoyltransferase, C-terminal domain"/>
    <property type="match status" value="1"/>
</dbReference>
<evidence type="ECO:0008006" key="6">
    <source>
        <dbReference type="Google" id="ProtNLM"/>
    </source>
</evidence>
<dbReference type="PANTHER" id="PTHR34847">
    <property type="entry name" value="NODULATION PROTEIN U"/>
    <property type="match status" value="1"/>
</dbReference>
<dbReference type="PANTHER" id="PTHR34847:SF1">
    <property type="entry name" value="NODULATION PROTEIN U"/>
    <property type="match status" value="1"/>
</dbReference>
<evidence type="ECO:0000259" key="2">
    <source>
        <dbReference type="Pfam" id="PF02543"/>
    </source>
</evidence>
<dbReference type="Pfam" id="PF16861">
    <property type="entry name" value="Carbam_trans_C"/>
    <property type="match status" value="1"/>
</dbReference>
<dbReference type="InterPro" id="IPR003696">
    <property type="entry name" value="Carbtransf_dom"/>
</dbReference>
<dbReference type="Gene3D" id="3.30.420.40">
    <property type="match status" value="2"/>
</dbReference>
<evidence type="ECO:0000259" key="3">
    <source>
        <dbReference type="Pfam" id="PF16861"/>
    </source>
</evidence>
<comment type="similarity">
    <text evidence="1">Belongs to the NodU/CmcH family.</text>
</comment>
<dbReference type="Proteomes" id="UP000807309">
    <property type="component" value="Unassembled WGS sequence"/>
</dbReference>
<feature type="domain" description="Carbamoyltransferase C-terminal" evidence="3">
    <location>
        <begin position="399"/>
        <end position="541"/>
    </location>
</feature>